<dbReference type="InterPro" id="IPR036361">
    <property type="entry name" value="SAP_dom_sf"/>
</dbReference>
<dbReference type="PROSITE" id="PS50800">
    <property type="entry name" value="SAP"/>
    <property type="match status" value="1"/>
</dbReference>
<protein>
    <recommendedName>
        <fullName evidence="2">SAP domain-containing protein</fullName>
    </recommendedName>
</protein>
<reference evidence="3" key="1">
    <citation type="journal article" date="2016" name="Proc. Natl. Acad. Sci. U.S.A.">
        <title>Lipid metabolic changes in an early divergent fungus govern the establishment of a mutualistic symbiosis with endobacteria.</title>
        <authorList>
            <person name="Lastovetsky O.A."/>
            <person name="Gaspar M.L."/>
            <person name="Mondo S.J."/>
            <person name="LaButti K.M."/>
            <person name="Sandor L."/>
            <person name="Grigoriev I.V."/>
            <person name="Henry S.A."/>
            <person name="Pawlowska T.E."/>
        </authorList>
    </citation>
    <scope>NUCLEOTIDE SEQUENCE [LARGE SCALE GENOMIC DNA]</scope>
    <source>
        <strain evidence="3">ATCC 52814</strain>
    </source>
</reference>
<organism evidence="3">
    <name type="scientific">Rhizopus microsporus var. microsporus</name>
    <dbReference type="NCBI Taxonomy" id="86635"/>
    <lineage>
        <taxon>Eukaryota</taxon>
        <taxon>Fungi</taxon>
        <taxon>Fungi incertae sedis</taxon>
        <taxon>Mucoromycota</taxon>
        <taxon>Mucoromycotina</taxon>
        <taxon>Mucoromycetes</taxon>
        <taxon>Mucorales</taxon>
        <taxon>Mucorineae</taxon>
        <taxon>Rhizopodaceae</taxon>
        <taxon>Rhizopus</taxon>
    </lineage>
</organism>
<evidence type="ECO:0000259" key="2">
    <source>
        <dbReference type="PROSITE" id="PS50800"/>
    </source>
</evidence>
<dbReference type="EMBL" id="KV922012">
    <property type="protein sequence ID" value="ORE03246.1"/>
    <property type="molecule type" value="Genomic_DNA"/>
</dbReference>
<feature type="region of interest" description="Disordered" evidence="1">
    <location>
        <begin position="146"/>
        <end position="185"/>
    </location>
</feature>
<dbReference type="OrthoDB" id="445357at2759"/>
<dbReference type="InterPro" id="IPR003034">
    <property type="entry name" value="SAP_dom"/>
</dbReference>
<dbReference type="Gene3D" id="1.10.720.30">
    <property type="entry name" value="SAP domain"/>
    <property type="match status" value="1"/>
</dbReference>
<feature type="region of interest" description="Disordered" evidence="1">
    <location>
        <begin position="254"/>
        <end position="293"/>
    </location>
</feature>
<sequence length="395" mass="44852">MYYEHDSTLSNGNTLPLLTSPFDPAQAIQDNPDCATAQLSDQFANNSLIEPLDMPMNHHINHDFAYVDSIGFHSPKDFTSMHYPAMSASLPNDIFSRSPESSSSSESNPLIHAPSHQYYNTNQLWPQHPINVPTSHSIQPFHSQVYHDHEDSRRSSSVPLQLSFDPSSDTLSSPHPNNAKASPVQIERIITMPRKRTSIEGRRQRMDERLSKVNFDDITVAELKDFLRERGLSVTGRKAELMGRLKQEYDSLFNHPDSQNKPPTEVSQPNAIVHRRTANTLTRSPKKSPKKAHRTFIPYPTQTQHRLATSVPETHPHSYMNDQYMMHGSSRLRQSIDREGYSQCEMLSSFNETGYSIENVDPYAAPNQLSTTATATTETWDNQAFQSLFITLDRK</sequence>
<dbReference type="Proteomes" id="UP000242414">
    <property type="component" value="Unassembled WGS sequence"/>
</dbReference>
<dbReference type="AlphaFoldDB" id="A0A1X0QU29"/>
<name>A0A1X0QU29_RHIZD</name>
<dbReference type="VEuPathDB" id="FungiDB:BCV72DRAFT_233328"/>
<feature type="domain" description="SAP" evidence="2">
    <location>
        <begin position="215"/>
        <end position="249"/>
    </location>
</feature>
<dbReference type="SMART" id="SM00513">
    <property type="entry name" value="SAP"/>
    <property type="match status" value="1"/>
</dbReference>
<feature type="compositionally biased region" description="Basic residues" evidence="1">
    <location>
        <begin position="284"/>
        <end position="293"/>
    </location>
</feature>
<accession>A0A1X0QU29</accession>
<evidence type="ECO:0000256" key="1">
    <source>
        <dbReference type="SAM" id="MobiDB-lite"/>
    </source>
</evidence>
<evidence type="ECO:0000313" key="3">
    <source>
        <dbReference type="EMBL" id="ORE03246.1"/>
    </source>
</evidence>
<dbReference type="Pfam" id="PF02037">
    <property type="entry name" value="SAP"/>
    <property type="match status" value="1"/>
</dbReference>
<feature type="compositionally biased region" description="Polar residues" evidence="1">
    <location>
        <begin position="155"/>
        <end position="180"/>
    </location>
</feature>
<feature type="compositionally biased region" description="Low complexity" evidence="1">
    <location>
        <begin position="96"/>
        <end position="107"/>
    </location>
</feature>
<proteinExistence type="predicted"/>
<gene>
    <name evidence="3" type="ORF">BCV72DRAFT_233328</name>
</gene>
<feature type="region of interest" description="Disordered" evidence="1">
    <location>
        <begin position="94"/>
        <end position="113"/>
    </location>
</feature>
<dbReference type="SUPFAM" id="SSF68906">
    <property type="entry name" value="SAP domain"/>
    <property type="match status" value="1"/>
</dbReference>
<feature type="compositionally biased region" description="Polar residues" evidence="1">
    <location>
        <begin position="256"/>
        <end position="270"/>
    </location>
</feature>